<name>G5QCN4_SALRU</name>
<dbReference type="EMBL" id="AFCT01000001">
    <property type="protein sequence ID" value="EHC96730.1"/>
    <property type="molecule type" value="Genomic_DNA"/>
</dbReference>
<dbReference type="AlphaFoldDB" id="G5QCN4"/>
<organism evidence="1 2">
    <name type="scientific">Salmonella enterica subsp. enterica serovar Rubislaw str. A4-653</name>
    <dbReference type="NCBI Taxonomy" id="913081"/>
    <lineage>
        <taxon>Bacteria</taxon>
        <taxon>Pseudomonadati</taxon>
        <taxon>Pseudomonadota</taxon>
        <taxon>Gammaproteobacteria</taxon>
        <taxon>Enterobacterales</taxon>
        <taxon>Enterobacteriaceae</taxon>
        <taxon>Salmonella</taxon>
    </lineage>
</organism>
<comment type="caution">
    <text evidence="1">The sequence shown here is derived from an EMBL/GenBank/DDBJ whole genome shotgun (WGS) entry which is preliminary data.</text>
</comment>
<gene>
    <name evidence="1" type="ORF">LTSERUB_6735</name>
</gene>
<evidence type="ECO:0000313" key="2">
    <source>
        <dbReference type="Proteomes" id="UP000004903"/>
    </source>
</evidence>
<evidence type="ECO:0000313" key="1">
    <source>
        <dbReference type="EMBL" id="EHC96730.1"/>
    </source>
</evidence>
<dbReference type="Proteomes" id="UP000004903">
    <property type="component" value="Unassembled WGS sequence"/>
</dbReference>
<accession>G5QCN4</accession>
<protein>
    <submittedName>
        <fullName evidence="1">Uncharacterized protein</fullName>
    </submittedName>
</protein>
<proteinExistence type="predicted"/>
<reference evidence="1 2" key="1">
    <citation type="journal article" date="2011" name="BMC Genomics">
        <title>Genome sequencing reveals diversification of virulence factor content and possible host adaptation in distinct subpopulations of Salmonella enterica.</title>
        <authorList>
            <person name="den Bakker H.C."/>
            <person name="Moreno Switt A.I."/>
            <person name="Govoni G."/>
            <person name="Cummings C.A."/>
            <person name="Ranieri M.L."/>
            <person name="Degoricija L."/>
            <person name="Hoelzer K."/>
            <person name="Rodriguez-Rivera L.D."/>
            <person name="Brown S."/>
            <person name="Bolchacova E."/>
            <person name="Furtado M.R."/>
            <person name="Wiedmann M."/>
        </authorList>
    </citation>
    <scope>NUCLEOTIDE SEQUENCE [LARGE SCALE GENOMIC DNA]</scope>
    <source>
        <strain evidence="1 2">A4-653</strain>
    </source>
</reference>
<sequence length="44" mass="4752">MAVLMAALTGGKLPAVSIRLSATGRNRFDIVLMGFPPADMFWPM</sequence>